<reference evidence="3" key="1">
    <citation type="submission" date="2021-01" db="EMBL/GenBank/DDBJ databases">
        <authorList>
            <person name="Corre E."/>
            <person name="Pelletier E."/>
            <person name="Niang G."/>
            <person name="Scheremetjew M."/>
            <person name="Finn R."/>
            <person name="Kale V."/>
            <person name="Holt S."/>
            <person name="Cochrane G."/>
            <person name="Meng A."/>
            <person name="Brown T."/>
            <person name="Cohen L."/>
        </authorList>
    </citation>
    <scope>NUCLEOTIDE SEQUENCE</scope>
    <source>
        <strain evidence="3">CCMP1594</strain>
    </source>
</reference>
<dbReference type="Gene3D" id="3.30.70.1230">
    <property type="entry name" value="Nucleotide cyclase"/>
    <property type="match status" value="1"/>
</dbReference>
<name>A0A7S4D063_9EUGL</name>
<dbReference type="GO" id="GO:0035556">
    <property type="term" value="P:intracellular signal transduction"/>
    <property type="evidence" value="ECO:0007669"/>
    <property type="project" value="InterPro"/>
</dbReference>
<dbReference type="PANTHER" id="PTHR43081">
    <property type="entry name" value="ADENYLATE CYCLASE, TERMINAL-DIFFERENTIATION SPECIFIC-RELATED"/>
    <property type="match status" value="1"/>
</dbReference>
<evidence type="ECO:0000313" key="3">
    <source>
        <dbReference type="EMBL" id="CAE0811927.1"/>
    </source>
</evidence>
<dbReference type="SUPFAM" id="SSF55073">
    <property type="entry name" value="Nucleotide cyclase"/>
    <property type="match status" value="1"/>
</dbReference>
<dbReference type="Pfam" id="PF00211">
    <property type="entry name" value="Guanylate_cyc"/>
    <property type="match status" value="1"/>
</dbReference>
<protein>
    <recommendedName>
        <fullName evidence="2">Guanylate cyclase domain-containing protein</fullName>
    </recommendedName>
</protein>
<evidence type="ECO:0000259" key="2">
    <source>
        <dbReference type="PROSITE" id="PS50125"/>
    </source>
</evidence>
<gene>
    <name evidence="3" type="ORF">EGYM00163_LOCUS23077</name>
</gene>
<dbReference type="InterPro" id="IPR029787">
    <property type="entry name" value="Nucleotide_cyclase"/>
</dbReference>
<evidence type="ECO:0000256" key="1">
    <source>
        <dbReference type="SAM" id="Phobius"/>
    </source>
</evidence>
<dbReference type="PANTHER" id="PTHR43081:SF1">
    <property type="entry name" value="ADENYLATE CYCLASE, TERMINAL-DIFFERENTIATION SPECIFIC"/>
    <property type="match status" value="1"/>
</dbReference>
<keyword evidence="1" id="KW-0812">Transmembrane</keyword>
<dbReference type="InterPro" id="IPR001054">
    <property type="entry name" value="A/G_cyclase"/>
</dbReference>
<keyword evidence="1" id="KW-0472">Membrane</keyword>
<feature type="domain" description="Guanylate cyclase" evidence="2">
    <location>
        <begin position="287"/>
        <end position="416"/>
    </location>
</feature>
<accession>A0A7S4D063</accession>
<dbReference type="EMBL" id="HBJA01065375">
    <property type="protein sequence ID" value="CAE0811927.1"/>
    <property type="molecule type" value="Transcribed_RNA"/>
</dbReference>
<organism evidence="3">
    <name type="scientific">Eutreptiella gymnastica</name>
    <dbReference type="NCBI Taxonomy" id="73025"/>
    <lineage>
        <taxon>Eukaryota</taxon>
        <taxon>Discoba</taxon>
        <taxon>Euglenozoa</taxon>
        <taxon>Euglenida</taxon>
        <taxon>Spirocuta</taxon>
        <taxon>Euglenophyceae</taxon>
        <taxon>Eutreptiales</taxon>
        <taxon>Eutreptiaceae</taxon>
        <taxon>Eutreptiella</taxon>
    </lineage>
</organism>
<feature type="transmembrane region" description="Helical" evidence="1">
    <location>
        <begin position="182"/>
        <end position="209"/>
    </location>
</feature>
<proteinExistence type="predicted"/>
<dbReference type="CDD" id="cd07302">
    <property type="entry name" value="CHD"/>
    <property type="match status" value="1"/>
</dbReference>
<dbReference type="AlphaFoldDB" id="A0A7S4D063"/>
<dbReference type="GO" id="GO:0009190">
    <property type="term" value="P:cyclic nucleotide biosynthetic process"/>
    <property type="evidence" value="ECO:0007669"/>
    <property type="project" value="InterPro"/>
</dbReference>
<dbReference type="SMART" id="SM00044">
    <property type="entry name" value="CYCc"/>
    <property type="match status" value="1"/>
</dbReference>
<dbReference type="PROSITE" id="PS50125">
    <property type="entry name" value="GUANYLATE_CYCLASE_2"/>
    <property type="match status" value="1"/>
</dbReference>
<sequence length="473" mass="52562">MYNTGLDKLDWPHEKYEWLAPWTWGEMGPNQTTLAYLEIGKLRMLNVGSHKVMHFLWMKDSDWSRMLMSHVATHLNTNADAFLFSASGTLIASTCGASLREGKMIHAVNSSCKVVRETYQQLVDAEAIEQPGLFFGEHVIGGVGHLIGMQRIFTISGEKTPYFLALSFPLHAVDERVRFTTILLLGISMVLLAMVSLVASLLAWLLIAAPLRRLSLDMSRCVRLDLSTSAHTVRGLLISEIFSIFDSLQKMKCTLELVTKLVPMEVVQKSLQDKVNVHVSMTPTIASIFFLDIANFTTLTENTETALLVESITAFFDEISSIIVQNQGVVDKYIGDCVMAFWNTPHKILDHEFLACNAALQSAQSMEEPIPDSPYLRLRGRMGLETGPVYAGMFGSPHRMNYTVVGDVVNVASRLEGLNKEFGTTILVGPRMYDVVSNRLHARALSPVNVKGKAEKMQVYELQGVVASIVEDA</sequence>
<dbReference type="InterPro" id="IPR050697">
    <property type="entry name" value="Adenylyl/Guanylyl_Cyclase_3/4"/>
</dbReference>
<keyword evidence="1" id="KW-1133">Transmembrane helix</keyword>